<dbReference type="AlphaFoldDB" id="A0A8R7UR07"/>
<protein>
    <submittedName>
        <fullName evidence="1">Uncharacterized protein</fullName>
    </submittedName>
</protein>
<organism evidence="1 2">
    <name type="scientific">Triticum urartu</name>
    <name type="common">Red wild einkorn</name>
    <name type="synonym">Crithodium urartu</name>
    <dbReference type="NCBI Taxonomy" id="4572"/>
    <lineage>
        <taxon>Eukaryota</taxon>
        <taxon>Viridiplantae</taxon>
        <taxon>Streptophyta</taxon>
        <taxon>Embryophyta</taxon>
        <taxon>Tracheophyta</taxon>
        <taxon>Spermatophyta</taxon>
        <taxon>Magnoliopsida</taxon>
        <taxon>Liliopsida</taxon>
        <taxon>Poales</taxon>
        <taxon>Poaceae</taxon>
        <taxon>BOP clade</taxon>
        <taxon>Pooideae</taxon>
        <taxon>Triticodae</taxon>
        <taxon>Triticeae</taxon>
        <taxon>Triticinae</taxon>
        <taxon>Triticum</taxon>
    </lineage>
</organism>
<sequence>MCTRATSSYRLIHQHHFLADEFGSFSSEGRCGRVQ</sequence>
<reference evidence="1" key="3">
    <citation type="submission" date="2022-06" db="UniProtKB">
        <authorList>
            <consortium name="EnsemblPlants"/>
        </authorList>
    </citation>
    <scope>IDENTIFICATION</scope>
</reference>
<name>A0A8R7UR07_TRIUA</name>
<proteinExistence type="predicted"/>
<dbReference type="Proteomes" id="UP000015106">
    <property type="component" value="Chromosome 6"/>
</dbReference>
<dbReference type="EnsemblPlants" id="TuG1812G0600001836.01.T01">
    <property type="protein sequence ID" value="TuG1812G0600001836.01.T01"/>
    <property type="gene ID" value="TuG1812G0600001836.01"/>
</dbReference>
<dbReference type="Gramene" id="TuG1812G0600001836.01.T01">
    <property type="protein sequence ID" value="TuG1812G0600001836.01.T01"/>
    <property type="gene ID" value="TuG1812G0600001836.01"/>
</dbReference>
<keyword evidence="2" id="KW-1185">Reference proteome</keyword>
<evidence type="ECO:0000313" key="2">
    <source>
        <dbReference type="Proteomes" id="UP000015106"/>
    </source>
</evidence>
<reference evidence="2" key="1">
    <citation type="journal article" date="2013" name="Nature">
        <title>Draft genome of the wheat A-genome progenitor Triticum urartu.</title>
        <authorList>
            <person name="Ling H.Q."/>
            <person name="Zhao S."/>
            <person name="Liu D."/>
            <person name="Wang J."/>
            <person name="Sun H."/>
            <person name="Zhang C."/>
            <person name="Fan H."/>
            <person name="Li D."/>
            <person name="Dong L."/>
            <person name="Tao Y."/>
            <person name="Gao C."/>
            <person name="Wu H."/>
            <person name="Li Y."/>
            <person name="Cui Y."/>
            <person name="Guo X."/>
            <person name="Zheng S."/>
            <person name="Wang B."/>
            <person name="Yu K."/>
            <person name="Liang Q."/>
            <person name="Yang W."/>
            <person name="Lou X."/>
            <person name="Chen J."/>
            <person name="Feng M."/>
            <person name="Jian J."/>
            <person name="Zhang X."/>
            <person name="Luo G."/>
            <person name="Jiang Y."/>
            <person name="Liu J."/>
            <person name="Wang Z."/>
            <person name="Sha Y."/>
            <person name="Zhang B."/>
            <person name="Wu H."/>
            <person name="Tang D."/>
            <person name="Shen Q."/>
            <person name="Xue P."/>
            <person name="Zou S."/>
            <person name="Wang X."/>
            <person name="Liu X."/>
            <person name="Wang F."/>
            <person name="Yang Y."/>
            <person name="An X."/>
            <person name="Dong Z."/>
            <person name="Zhang K."/>
            <person name="Zhang X."/>
            <person name="Luo M.C."/>
            <person name="Dvorak J."/>
            <person name="Tong Y."/>
            <person name="Wang J."/>
            <person name="Yang H."/>
            <person name="Li Z."/>
            <person name="Wang D."/>
            <person name="Zhang A."/>
            <person name="Wang J."/>
        </authorList>
    </citation>
    <scope>NUCLEOTIDE SEQUENCE</scope>
    <source>
        <strain evidence="2">cv. G1812</strain>
    </source>
</reference>
<evidence type="ECO:0000313" key="1">
    <source>
        <dbReference type="EnsemblPlants" id="TuG1812G0600001836.01.T01"/>
    </source>
</evidence>
<reference evidence="1" key="2">
    <citation type="submission" date="2018-03" db="EMBL/GenBank/DDBJ databases">
        <title>The Triticum urartu genome reveals the dynamic nature of wheat genome evolution.</title>
        <authorList>
            <person name="Ling H."/>
            <person name="Ma B."/>
            <person name="Shi X."/>
            <person name="Liu H."/>
            <person name="Dong L."/>
            <person name="Sun H."/>
            <person name="Cao Y."/>
            <person name="Gao Q."/>
            <person name="Zheng S."/>
            <person name="Li Y."/>
            <person name="Yu Y."/>
            <person name="Du H."/>
            <person name="Qi M."/>
            <person name="Li Y."/>
            <person name="Yu H."/>
            <person name="Cui Y."/>
            <person name="Wang N."/>
            <person name="Chen C."/>
            <person name="Wu H."/>
            <person name="Zhao Y."/>
            <person name="Zhang J."/>
            <person name="Li Y."/>
            <person name="Zhou W."/>
            <person name="Zhang B."/>
            <person name="Hu W."/>
            <person name="Eijk M."/>
            <person name="Tang J."/>
            <person name="Witsenboer H."/>
            <person name="Zhao S."/>
            <person name="Li Z."/>
            <person name="Zhang A."/>
            <person name="Wang D."/>
            <person name="Liang C."/>
        </authorList>
    </citation>
    <scope>NUCLEOTIDE SEQUENCE [LARGE SCALE GENOMIC DNA]</scope>
    <source>
        <strain evidence="1">cv. G1812</strain>
    </source>
</reference>
<accession>A0A8R7UR07</accession>